<dbReference type="EMBL" id="JAUCGM010000006">
    <property type="protein sequence ID" value="MDM8561812.1"/>
    <property type="molecule type" value="Genomic_DNA"/>
</dbReference>
<dbReference type="InterPro" id="IPR004864">
    <property type="entry name" value="LEA_2"/>
</dbReference>
<dbReference type="InterPro" id="IPR013990">
    <property type="entry name" value="WHy-dom"/>
</dbReference>
<feature type="domain" description="Water stress and hypersensitive response" evidence="1">
    <location>
        <begin position="33"/>
        <end position="149"/>
    </location>
</feature>
<gene>
    <name evidence="2" type="ORF">QUF54_00480</name>
</gene>
<evidence type="ECO:0000313" key="2">
    <source>
        <dbReference type="EMBL" id="MDM8561812.1"/>
    </source>
</evidence>
<dbReference type="Pfam" id="PF03168">
    <property type="entry name" value="LEA_2"/>
    <property type="match status" value="1"/>
</dbReference>
<dbReference type="SMART" id="SM00769">
    <property type="entry name" value="WHy"/>
    <property type="match status" value="1"/>
</dbReference>
<protein>
    <submittedName>
        <fullName evidence="2">LEA type 2 family protein</fullName>
    </submittedName>
</protein>
<organism evidence="2 3">
    <name type="scientific">Candidatus Marithioploca araucensis</name>
    <dbReference type="NCBI Taxonomy" id="70273"/>
    <lineage>
        <taxon>Bacteria</taxon>
        <taxon>Pseudomonadati</taxon>
        <taxon>Pseudomonadota</taxon>
        <taxon>Gammaproteobacteria</taxon>
        <taxon>Thiotrichales</taxon>
        <taxon>Thiotrichaceae</taxon>
        <taxon>Candidatus Marithioploca</taxon>
    </lineage>
</organism>
<dbReference type="Proteomes" id="UP001171945">
    <property type="component" value="Unassembled WGS sequence"/>
</dbReference>
<accession>A0ABT7VQ86</accession>
<dbReference type="Gene3D" id="2.60.40.1820">
    <property type="match status" value="1"/>
</dbReference>
<proteinExistence type="predicted"/>
<evidence type="ECO:0000313" key="3">
    <source>
        <dbReference type="Proteomes" id="UP001171945"/>
    </source>
</evidence>
<dbReference type="SUPFAM" id="SSF117070">
    <property type="entry name" value="LEA14-like"/>
    <property type="match status" value="1"/>
</dbReference>
<name>A0ABT7VQ86_9GAMM</name>
<keyword evidence="3" id="KW-1185">Reference proteome</keyword>
<evidence type="ECO:0000259" key="1">
    <source>
        <dbReference type="SMART" id="SM00769"/>
    </source>
</evidence>
<sequence length="160" mass="18110">MYLKSFRQCILMIIVGILAGCANLPLQPISPQVSLTDFRLVNLGLIEQNYLLKLHLKNPNPFPLPINSLNYQLQINDQVFTKGMSNKAVTIPASGEEFLVLQVASNLMRTIGQFSDLKTLLNRNFNYRLSGNVNIIDSGFQLPFEYQGEIPLLMFKKSDF</sequence>
<comment type="caution">
    <text evidence="2">The sequence shown here is derived from an EMBL/GenBank/DDBJ whole genome shotgun (WGS) entry which is preliminary data.</text>
</comment>
<dbReference type="PROSITE" id="PS51257">
    <property type="entry name" value="PROKAR_LIPOPROTEIN"/>
    <property type="match status" value="1"/>
</dbReference>
<reference evidence="2" key="1">
    <citation type="submission" date="2023-06" db="EMBL/GenBank/DDBJ databases">
        <title>Uncultivated large filamentous bacteria from sulfidic sediments reveal new species and different genomic features in energy metabolism and defense.</title>
        <authorList>
            <person name="Fonseca A."/>
        </authorList>
    </citation>
    <scope>NUCLEOTIDE SEQUENCE</scope>
    <source>
        <strain evidence="2">HSG4</strain>
    </source>
</reference>